<proteinExistence type="inferred from homology"/>
<dbReference type="EMBL" id="KZ805323">
    <property type="protein sequence ID" value="PVI04212.1"/>
    <property type="molecule type" value="Genomic_DNA"/>
</dbReference>
<comment type="similarity">
    <text evidence="1">Belongs to the sirtuin family. Class I subfamily.</text>
</comment>
<gene>
    <name evidence="6" type="ORF">DM02DRAFT_611652</name>
</gene>
<dbReference type="InterPro" id="IPR026591">
    <property type="entry name" value="Sirtuin_cat_small_dom_sf"/>
</dbReference>
<protein>
    <submittedName>
        <fullName evidence="6">SIR2 family histone deacetylase</fullName>
    </submittedName>
</protein>
<dbReference type="InterPro" id="IPR003000">
    <property type="entry name" value="Sirtuin"/>
</dbReference>
<keyword evidence="2" id="KW-0808">Transferase</keyword>
<dbReference type="PANTHER" id="PTHR11085">
    <property type="entry name" value="NAD-DEPENDENT PROTEIN DEACYLASE SIRTUIN-5, MITOCHONDRIAL-RELATED"/>
    <property type="match status" value="1"/>
</dbReference>
<feature type="active site" description="Proton acceptor" evidence="4">
    <location>
        <position position="143"/>
    </location>
</feature>
<evidence type="ECO:0000313" key="7">
    <source>
        <dbReference type="Proteomes" id="UP000244855"/>
    </source>
</evidence>
<feature type="binding site" evidence="4">
    <location>
        <position position="154"/>
    </location>
    <ligand>
        <name>Zn(2+)</name>
        <dbReference type="ChEBI" id="CHEBI:29105"/>
    </ligand>
</feature>
<dbReference type="InterPro" id="IPR029035">
    <property type="entry name" value="DHS-like_NAD/FAD-binding_dom"/>
</dbReference>
<dbReference type="Proteomes" id="UP000244855">
    <property type="component" value="Unassembled WGS sequence"/>
</dbReference>
<dbReference type="PROSITE" id="PS50305">
    <property type="entry name" value="SIRTUIN"/>
    <property type="match status" value="1"/>
</dbReference>
<dbReference type="GO" id="GO:0070403">
    <property type="term" value="F:NAD+ binding"/>
    <property type="evidence" value="ECO:0007669"/>
    <property type="project" value="InterPro"/>
</dbReference>
<feature type="binding site" evidence="4">
    <location>
        <position position="187"/>
    </location>
    <ligand>
        <name>Zn(2+)</name>
        <dbReference type="ChEBI" id="CHEBI:29105"/>
    </ligand>
</feature>
<feature type="binding site" evidence="4">
    <location>
        <position position="151"/>
    </location>
    <ligand>
        <name>Zn(2+)</name>
        <dbReference type="ChEBI" id="CHEBI:29105"/>
    </ligand>
</feature>
<organism evidence="6 7">
    <name type="scientific">Periconia macrospinosa</name>
    <dbReference type="NCBI Taxonomy" id="97972"/>
    <lineage>
        <taxon>Eukaryota</taxon>
        <taxon>Fungi</taxon>
        <taxon>Dikarya</taxon>
        <taxon>Ascomycota</taxon>
        <taxon>Pezizomycotina</taxon>
        <taxon>Dothideomycetes</taxon>
        <taxon>Pleosporomycetidae</taxon>
        <taxon>Pleosporales</taxon>
        <taxon>Massarineae</taxon>
        <taxon>Periconiaceae</taxon>
        <taxon>Periconia</taxon>
    </lineage>
</organism>
<dbReference type="Gene3D" id="3.40.50.1220">
    <property type="entry name" value="TPP-binding domain"/>
    <property type="match status" value="1"/>
</dbReference>
<evidence type="ECO:0000256" key="2">
    <source>
        <dbReference type="ARBA" id="ARBA00022679"/>
    </source>
</evidence>
<dbReference type="SUPFAM" id="SSF52467">
    <property type="entry name" value="DHS-like NAD/FAD-binding domain"/>
    <property type="match status" value="1"/>
</dbReference>
<evidence type="ECO:0000313" key="6">
    <source>
        <dbReference type="EMBL" id="PVI04212.1"/>
    </source>
</evidence>
<feature type="binding site" evidence="4">
    <location>
        <position position="192"/>
    </location>
    <ligand>
        <name>Zn(2+)</name>
        <dbReference type="ChEBI" id="CHEBI:29105"/>
    </ligand>
</feature>
<keyword evidence="4" id="KW-0479">Metal-binding</keyword>
<keyword evidence="4" id="KW-0862">Zinc</keyword>
<dbReference type="InterPro" id="IPR050134">
    <property type="entry name" value="NAD-dep_sirtuin_deacylases"/>
</dbReference>
<dbReference type="GO" id="GO:0017136">
    <property type="term" value="F:histone deacetylase activity, NAD-dependent"/>
    <property type="evidence" value="ECO:0007669"/>
    <property type="project" value="TreeGrafter"/>
</dbReference>
<sequence>MATEPVPDYSDVVSATGFLRPRASRSMATFHEHLLTSTRILALLGAGLSASSGIPTYRGAGGLWRTHDATQLSTPAAFAADPALVWEFHLERLKEIQKANPNAAHHALAEFAKKNVHSLALTMNVDNLSERAGHPEEALWHLHGLLGNLKCSSCDLLLSPADSAATLEPLLQRDSANSLTLDDVPRCRREECKDGLLRPAVVWFTESLPQPLLASIATWIGDVNDTSKNIDAMLVIGTSALVYPATAYIEAARRKGARVAVVDIEKEDPSLLGLAEQDWYLQGDAAVLVPEMLKPIIGS</sequence>
<dbReference type="GO" id="GO:0046872">
    <property type="term" value="F:metal ion binding"/>
    <property type="evidence" value="ECO:0007669"/>
    <property type="project" value="UniProtKB-KW"/>
</dbReference>
<dbReference type="PANTHER" id="PTHR11085:SF10">
    <property type="entry name" value="NAD-DEPENDENT PROTEIN DEACYLASE SIRTUIN-5, MITOCHONDRIAL-RELATED"/>
    <property type="match status" value="1"/>
</dbReference>
<evidence type="ECO:0000256" key="3">
    <source>
        <dbReference type="ARBA" id="ARBA00023027"/>
    </source>
</evidence>
<dbReference type="Pfam" id="PF02146">
    <property type="entry name" value="SIR2"/>
    <property type="match status" value="1"/>
</dbReference>
<evidence type="ECO:0000256" key="4">
    <source>
        <dbReference type="PROSITE-ProRule" id="PRU00236"/>
    </source>
</evidence>
<dbReference type="STRING" id="97972.A0A2V1E250"/>
<evidence type="ECO:0000256" key="1">
    <source>
        <dbReference type="ARBA" id="ARBA00006924"/>
    </source>
</evidence>
<dbReference type="OrthoDB" id="424302at2759"/>
<name>A0A2V1E250_9PLEO</name>
<keyword evidence="7" id="KW-1185">Reference proteome</keyword>
<accession>A0A2V1E250</accession>
<keyword evidence="3" id="KW-0520">NAD</keyword>
<dbReference type="AlphaFoldDB" id="A0A2V1E250"/>
<dbReference type="Gene3D" id="3.30.1600.10">
    <property type="entry name" value="SIR2/SIRT2 'Small Domain"/>
    <property type="match status" value="1"/>
</dbReference>
<dbReference type="InterPro" id="IPR026590">
    <property type="entry name" value="Ssirtuin_cat_dom"/>
</dbReference>
<reference evidence="6 7" key="1">
    <citation type="journal article" date="2018" name="Sci. Rep.">
        <title>Comparative genomics provides insights into the lifestyle and reveals functional heterogeneity of dark septate endophytic fungi.</title>
        <authorList>
            <person name="Knapp D.G."/>
            <person name="Nemeth J.B."/>
            <person name="Barry K."/>
            <person name="Hainaut M."/>
            <person name="Henrissat B."/>
            <person name="Johnson J."/>
            <person name="Kuo A."/>
            <person name="Lim J.H.P."/>
            <person name="Lipzen A."/>
            <person name="Nolan M."/>
            <person name="Ohm R.A."/>
            <person name="Tamas L."/>
            <person name="Grigoriev I.V."/>
            <person name="Spatafora J.W."/>
            <person name="Nagy L.G."/>
            <person name="Kovacs G.M."/>
        </authorList>
    </citation>
    <scope>NUCLEOTIDE SEQUENCE [LARGE SCALE GENOMIC DNA]</scope>
    <source>
        <strain evidence="6 7">DSE2036</strain>
    </source>
</reference>
<dbReference type="GO" id="GO:0005634">
    <property type="term" value="C:nucleus"/>
    <property type="evidence" value="ECO:0007669"/>
    <property type="project" value="TreeGrafter"/>
</dbReference>
<feature type="domain" description="Deacetylase sirtuin-type" evidence="5">
    <location>
        <begin position="20"/>
        <end position="299"/>
    </location>
</feature>
<evidence type="ECO:0000259" key="5">
    <source>
        <dbReference type="PROSITE" id="PS50305"/>
    </source>
</evidence>